<protein>
    <submittedName>
        <fullName evidence="1">Uncharacterized protein</fullName>
    </submittedName>
</protein>
<dbReference type="EMBL" id="JAPQKQ010000005">
    <property type="protein sequence ID" value="KAJ5195820.1"/>
    <property type="molecule type" value="Genomic_DNA"/>
</dbReference>
<comment type="caution">
    <text evidence="1">The sequence shown here is derived from an EMBL/GenBank/DDBJ whole genome shotgun (WGS) entry which is preliminary data.</text>
</comment>
<evidence type="ECO:0000313" key="2">
    <source>
        <dbReference type="Proteomes" id="UP001150942"/>
    </source>
</evidence>
<dbReference type="Proteomes" id="UP001150942">
    <property type="component" value="Unassembled WGS sequence"/>
</dbReference>
<dbReference type="OrthoDB" id="4363732at2759"/>
<dbReference type="AlphaFoldDB" id="A0A9W9MB02"/>
<organism evidence="1 2">
    <name type="scientific">Penicillium cf. viridicatum</name>
    <dbReference type="NCBI Taxonomy" id="2972119"/>
    <lineage>
        <taxon>Eukaryota</taxon>
        <taxon>Fungi</taxon>
        <taxon>Dikarya</taxon>
        <taxon>Ascomycota</taxon>
        <taxon>Pezizomycotina</taxon>
        <taxon>Eurotiomycetes</taxon>
        <taxon>Eurotiomycetidae</taxon>
        <taxon>Eurotiales</taxon>
        <taxon>Aspergillaceae</taxon>
        <taxon>Penicillium</taxon>
    </lineage>
</organism>
<sequence>MAEQEKGLGAWIYGVDPITPFSPLSPQSQDFSFISPALTLEICGLSTAERTGSPVFHTLWSYVSDYV</sequence>
<proteinExistence type="predicted"/>
<gene>
    <name evidence="1" type="ORF">N7449_006299</name>
</gene>
<reference evidence="1" key="2">
    <citation type="journal article" date="2023" name="IMA Fungus">
        <title>Comparative genomic study of the Penicillium genus elucidates a diverse pangenome and 15 lateral gene transfer events.</title>
        <authorList>
            <person name="Petersen C."/>
            <person name="Sorensen T."/>
            <person name="Nielsen M.R."/>
            <person name="Sondergaard T.E."/>
            <person name="Sorensen J.L."/>
            <person name="Fitzpatrick D.A."/>
            <person name="Frisvad J.C."/>
            <person name="Nielsen K.L."/>
        </authorList>
    </citation>
    <scope>NUCLEOTIDE SEQUENCE</scope>
    <source>
        <strain evidence="1">IBT 20477</strain>
    </source>
</reference>
<evidence type="ECO:0000313" key="1">
    <source>
        <dbReference type="EMBL" id="KAJ5195820.1"/>
    </source>
</evidence>
<reference evidence="1" key="1">
    <citation type="submission" date="2022-11" db="EMBL/GenBank/DDBJ databases">
        <authorList>
            <person name="Petersen C."/>
        </authorList>
    </citation>
    <scope>NUCLEOTIDE SEQUENCE</scope>
    <source>
        <strain evidence="1">IBT 20477</strain>
    </source>
</reference>
<name>A0A9W9MB02_9EURO</name>
<keyword evidence="2" id="KW-1185">Reference proteome</keyword>
<accession>A0A9W9MB02</accession>